<organism evidence="2 3">
    <name type="scientific">Ficus carica</name>
    <name type="common">Common fig</name>
    <dbReference type="NCBI Taxonomy" id="3494"/>
    <lineage>
        <taxon>Eukaryota</taxon>
        <taxon>Viridiplantae</taxon>
        <taxon>Streptophyta</taxon>
        <taxon>Embryophyta</taxon>
        <taxon>Tracheophyta</taxon>
        <taxon>Spermatophyta</taxon>
        <taxon>Magnoliopsida</taxon>
        <taxon>eudicotyledons</taxon>
        <taxon>Gunneridae</taxon>
        <taxon>Pentapetalae</taxon>
        <taxon>rosids</taxon>
        <taxon>fabids</taxon>
        <taxon>Rosales</taxon>
        <taxon>Moraceae</taxon>
        <taxon>Ficeae</taxon>
        <taxon>Ficus</taxon>
    </lineage>
</organism>
<gene>
    <name evidence="2" type="ORF">TIFTF001_034819</name>
</gene>
<dbReference type="Pfam" id="PF22936">
    <property type="entry name" value="Pol_BBD"/>
    <property type="match status" value="1"/>
</dbReference>
<reference evidence="2" key="1">
    <citation type="submission" date="2023-07" db="EMBL/GenBank/DDBJ databases">
        <title>draft genome sequence of fig (Ficus carica).</title>
        <authorList>
            <person name="Takahashi T."/>
            <person name="Nishimura K."/>
        </authorList>
    </citation>
    <scope>NUCLEOTIDE SEQUENCE</scope>
</reference>
<evidence type="ECO:0000259" key="1">
    <source>
        <dbReference type="Pfam" id="PF22936"/>
    </source>
</evidence>
<proteinExistence type="predicted"/>
<dbReference type="AlphaFoldDB" id="A0AA88J9B6"/>
<evidence type="ECO:0000313" key="3">
    <source>
        <dbReference type="Proteomes" id="UP001187192"/>
    </source>
</evidence>
<accession>A0AA88J9B6</accession>
<dbReference type="InterPro" id="IPR054722">
    <property type="entry name" value="PolX-like_BBD"/>
</dbReference>
<protein>
    <recommendedName>
        <fullName evidence="1">Retrovirus-related Pol polyprotein from transposon TNT 1-94-like beta-barrel domain-containing protein</fullName>
    </recommendedName>
</protein>
<keyword evidence="3" id="KW-1185">Reference proteome</keyword>
<feature type="domain" description="Retrovirus-related Pol polyprotein from transposon TNT 1-94-like beta-barrel" evidence="1">
    <location>
        <begin position="11"/>
        <end position="64"/>
    </location>
</feature>
<sequence length="174" mass="19371">MVFEGSSYQEWVFDSGSTFHMCPDQSVFFDYEKIDGGQLLLGNNKACSVVGLGSVKFQMKDGTRKMEECAGESVTIQTKRCNRAKIWKKKLEPKSERSRMELCNKGLLRKEKLGKLGFMSASDLWRQGRSHSQGGAWDIKAGKGSKTLAVDVEEIEGSEALIFDEAVKSIDGDK</sequence>
<comment type="caution">
    <text evidence="2">The sequence shown here is derived from an EMBL/GenBank/DDBJ whole genome shotgun (WGS) entry which is preliminary data.</text>
</comment>
<dbReference type="EMBL" id="BTGU01000260">
    <property type="protein sequence ID" value="GMN65765.1"/>
    <property type="molecule type" value="Genomic_DNA"/>
</dbReference>
<evidence type="ECO:0000313" key="2">
    <source>
        <dbReference type="EMBL" id="GMN65765.1"/>
    </source>
</evidence>
<name>A0AA88J9B6_FICCA</name>
<dbReference type="Proteomes" id="UP001187192">
    <property type="component" value="Unassembled WGS sequence"/>
</dbReference>